<reference evidence="2" key="1">
    <citation type="submission" date="2019-10" db="EMBL/GenBank/DDBJ databases">
        <title>Complete Genome Sequence of Bradyrhizobium betae type strain PL7HG1T.</title>
        <authorList>
            <person name="Bromfield E.S.P."/>
            <person name="Cloutier S."/>
        </authorList>
    </citation>
    <scope>NUCLEOTIDE SEQUENCE [LARGE SCALE GENOMIC DNA]</scope>
    <source>
        <strain evidence="2">PL7HG1</strain>
    </source>
</reference>
<sequence>MATQWDGRAIVATPKETMTALRIGRAKFYELLNSGILESFLEGKSRKVLWRSIEAYVERRLGEEAHRRGNPKV</sequence>
<dbReference type="AlphaFoldDB" id="A0A5P6PGE7"/>
<evidence type="ECO:0000313" key="2">
    <source>
        <dbReference type="Proteomes" id="UP000325641"/>
    </source>
</evidence>
<dbReference type="KEGG" id="bbet:F8237_32665"/>
<evidence type="ECO:0000313" key="1">
    <source>
        <dbReference type="EMBL" id="QFI77401.1"/>
    </source>
</evidence>
<name>A0A5P6PGE7_9BRAD</name>
<dbReference type="Proteomes" id="UP000325641">
    <property type="component" value="Chromosome"/>
</dbReference>
<organism evidence="1 2">
    <name type="scientific">Bradyrhizobium betae</name>
    <dbReference type="NCBI Taxonomy" id="244734"/>
    <lineage>
        <taxon>Bacteria</taxon>
        <taxon>Pseudomonadati</taxon>
        <taxon>Pseudomonadota</taxon>
        <taxon>Alphaproteobacteria</taxon>
        <taxon>Hyphomicrobiales</taxon>
        <taxon>Nitrobacteraceae</taxon>
        <taxon>Bradyrhizobium</taxon>
    </lineage>
</organism>
<accession>A0A5P6PGE7</accession>
<gene>
    <name evidence="1" type="ORF">F8237_32665</name>
</gene>
<dbReference type="EMBL" id="CP044543">
    <property type="protein sequence ID" value="QFI77401.1"/>
    <property type="molecule type" value="Genomic_DNA"/>
</dbReference>
<proteinExistence type="predicted"/>
<dbReference type="OrthoDB" id="8250898at2"/>
<protein>
    <submittedName>
        <fullName evidence="1">Helix-turn-helix domain-containing protein</fullName>
    </submittedName>
</protein>